<protein>
    <submittedName>
        <fullName evidence="2">Uncharacterized protein</fullName>
    </submittedName>
</protein>
<reference evidence="2" key="1">
    <citation type="submission" date="2023-10" db="EMBL/GenBank/DDBJ databases">
        <authorList>
            <person name="Chen Y."/>
            <person name="Shah S."/>
            <person name="Dougan E. K."/>
            <person name="Thang M."/>
            <person name="Chan C."/>
        </authorList>
    </citation>
    <scope>NUCLEOTIDE SEQUENCE [LARGE SCALE GENOMIC DNA]</scope>
</reference>
<comment type="caution">
    <text evidence="2">The sequence shown here is derived from an EMBL/GenBank/DDBJ whole genome shotgun (WGS) entry which is preliminary data.</text>
</comment>
<keyword evidence="3" id="KW-1185">Reference proteome</keyword>
<name>A0ABN9R078_9DINO</name>
<feature type="compositionally biased region" description="Gly residues" evidence="1">
    <location>
        <begin position="108"/>
        <end position="117"/>
    </location>
</feature>
<evidence type="ECO:0000256" key="1">
    <source>
        <dbReference type="SAM" id="MobiDB-lite"/>
    </source>
</evidence>
<dbReference type="Proteomes" id="UP001189429">
    <property type="component" value="Unassembled WGS sequence"/>
</dbReference>
<organism evidence="2 3">
    <name type="scientific">Prorocentrum cordatum</name>
    <dbReference type="NCBI Taxonomy" id="2364126"/>
    <lineage>
        <taxon>Eukaryota</taxon>
        <taxon>Sar</taxon>
        <taxon>Alveolata</taxon>
        <taxon>Dinophyceae</taxon>
        <taxon>Prorocentrales</taxon>
        <taxon>Prorocentraceae</taxon>
        <taxon>Prorocentrum</taxon>
    </lineage>
</organism>
<evidence type="ECO:0000313" key="2">
    <source>
        <dbReference type="EMBL" id="CAK0810043.1"/>
    </source>
</evidence>
<feature type="compositionally biased region" description="Basic residues" evidence="1">
    <location>
        <begin position="148"/>
        <end position="161"/>
    </location>
</feature>
<evidence type="ECO:0000313" key="3">
    <source>
        <dbReference type="Proteomes" id="UP001189429"/>
    </source>
</evidence>
<gene>
    <name evidence="2" type="ORF">PCOR1329_LOCUS15129</name>
</gene>
<feature type="compositionally biased region" description="Low complexity" evidence="1">
    <location>
        <begin position="65"/>
        <end position="84"/>
    </location>
</feature>
<feature type="compositionally biased region" description="Basic and acidic residues" evidence="1">
    <location>
        <begin position="12"/>
        <end position="30"/>
    </location>
</feature>
<feature type="region of interest" description="Disordered" evidence="1">
    <location>
        <begin position="1"/>
        <end position="193"/>
    </location>
</feature>
<feature type="region of interest" description="Disordered" evidence="1">
    <location>
        <begin position="221"/>
        <end position="269"/>
    </location>
</feature>
<proteinExistence type="predicted"/>
<feature type="compositionally biased region" description="Acidic residues" evidence="1">
    <location>
        <begin position="179"/>
        <end position="193"/>
    </location>
</feature>
<feature type="compositionally biased region" description="Low complexity" evidence="1">
    <location>
        <begin position="162"/>
        <end position="173"/>
    </location>
</feature>
<sequence length="299" mass="30472">MPEPPFRGYRQGPRERRKKDSDGDGGHNDGNDDESDGSAGAAAAWAPPPVRFALPRGELGGELGGAARRPARGSLRAAGLGAARQPPCRRGPAGRPLAQRGRLRRGLQRGGSGGRRGGSPRAAAGGGSLVQGARAAATAPRLGLPRAARMRGLRAACRPRRAAAAAPSAGSLRSGHDVLDDENDDGDDDDDENYAAAFPAAAAAAASAVATACLRGAARGASGLSVGSAPQQRPAADRSPRLAARGGGGLRTTRPPTVSRAAPSSASFSIDLHPDLSSPCLRFHTLPRPVRLTLRQSDL</sequence>
<dbReference type="EMBL" id="CAUYUJ010004558">
    <property type="protein sequence ID" value="CAK0810043.1"/>
    <property type="molecule type" value="Genomic_DNA"/>
</dbReference>
<accession>A0ABN9R078</accession>